<dbReference type="AlphaFoldDB" id="A0A1S8LYZ2"/>
<dbReference type="InterPro" id="IPR053153">
    <property type="entry name" value="APC_K+_Transporter"/>
</dbReference>
<reference evidence="5 6" key="1">
    <citation type="submission" date="2022-04" db="EMBL/GenBank/DDBJ databases">
        <title>Genome sequence of C. roseum typestrain.</title>
        <authorList>
            <person name="Poehlein A."/>
            <person name="Schoch T."/>
            <person name="Duerre P."/>
            <person name="Daniel R."/>
        </authorList>
    </citation>
    <scope>NUCLEOTIDE SEQUENCE [LARGE SCALE GENOMIC DNA]</scope>
    <source>
        <strain evidence="5 6">DSM 7320</strain>
        <plasmid evidence="5 6">p330</plasmid>
    </source>
</reference>
<gene>
    <name evidence="5" type="primary">kimA_2</name>
    <name evidence="5" type="ORF">CROST_045610</name>
</gene>
<dbReference type="InterPro" id="IPR002293">
    <property type="entry name" value="AA/rel_permease1"/>
</dbReference>
<dbReference type="PANTHER" id="PTHR47704:SF1">
    <property type="entry name" value="POTASSIUM TRANSPORTER KIMA"/>
    <property type="match status" value="1"/>
</dbReference>
<geneLocation type="plasmid" evidence="5 6">
    <name>p330</name>
</geneLocation>
<keyword evidence="4" id="KW-0472">Membrane</keyword>
<protein>
    <submittedName>
        <fullName evidence="5">Potassium transporter KimA</fullName>
    </submittedName>
</protein>
<dbReference type="GO" id="GO:0016020">
    <property type="term" value="C:membrane"/>
    <property type="evidence" value="ECO:0007669"/>
    <property type="project" value="UniProtKB-SubCell"/>
</dbReference>
<evidence type="ECO:0000313" key="5">
    <source>
        <dbReference type="EMBL" id="URZ13783.1"/>
    </source>
</evidence>
<organism evidence="5 6">
    <name type="scientific">Clostridium felsineum</name>
    <dbReference type="NCBI Taxonomy" id="36839"/>
    <lineage>
        <taxon>Bacteria</taxon>
        <taxon>Bacillati</taxon>
        <taxon>Bacillota</taxon>
        <taxon>Clostridia</taxon>
        <taxon>Eubacteriales</taxon>
        <taxon>Clostridiaceae</taxon>
        <taxon>Clostridium</taxon>
    </lineage>
</organism>
<name>A0A1S8LYZ2_9CLOT</name>
<evidence type="ECO:0000256" key="4">
    <source>
        <dbReference type="ARBA" id="ARBA00023136"/>
    </source>
</evidence>
<evidence type="ECO:0000256" key="3">
    <source>
        <dbReference type="ARBA" id="ARBA00022989"/>
    </source>
</evidence>
<comment type="subcellular location">
    <subcellularLocation>
        <location evidence="1">Membrane</location>
        <topology evidence="1">Multi-pass membrane protein</topology>
    </subcellularLocation>
</comment>
<keyword evidence="5" id="KW-0614">Plasmid</keyword>
<dbReference type="Pfam" id="PF13520">
    <property type="entry name" value="AA_permease_2"/>
    <property type="match status" value="1"/>
</dbReference>
<dbReference type="STRING" id="84029.CROST_11690"/>
<keyword evidence="3" id="KW-1133">Transmembrane helix</keyword>
<sequence length="616" mass="67678">MIDEFLDILLGKPLANEQSSHEKFNIPFGLAIMASDAISSVAYAAEEILIVLIAVVGIKAYTWLSITALMIIGLLTILTISYLQIIKAYPHGGGAYVVAKENIGTSAGLVAGAALLIDYILTVAVSASAGGAAILSAFPQLVRYKVPIVIIFIIVLTILNLRGISESSKIFSLPTYVFIISMIFMIILGIFKHVFLKEAVPPVNGAVLKQTGDVTILLILRAFSQGCSALTGIEAVSNSVPNFKEPSQRNAKIVMILLSVTIFFIFGGSTILANIYRAVPGENVTVLAQIAQGVFGKSFMFYLIQVVTAIILLMACNTAFTGFPMLMFVVANDGFAPRQFTHRGKRLSLSIGIGSLSLIAGLLVIVFNANTHHLLPLYSVGVFMSFTLAQTGMVICWRRNSSEKNWRIRALINGLGAVVTTITTAIIAYEKFKEGAWIVIVLIPILVFIMLSIKRHYNIVAEQLRVQLENYRDTFKKGKFKHIAVVPIASLNKASLGALQYAKGITDDVIALNISINKEQMEKLKIAWQELDTDIVLVSKYSQYRHVVTPLLEYIDQISAKAEADEKITVVLPQFITHKWWGKLLHNNTGFFLRESMLGNKNVIVSTYPYHLEDDE</sequence>
<dbReference type="RefSeq" id="WP_077834753.1">
    <property type="nucleotide sequence ID" value="NZ_CP096984.1"/>
</dbReference>
<dbReference type="KEGG" id="crw:CROST_045610"/>
<proteinExistence type="predicted"/>
<keyword evidence="6" id="KW-1185">Reference proteome</keyword>
<evidence type="ECO:0000256" key="1">
    <source>
        <dbReference type="ARBA" id="ARBA00004141"/>
    </source>
</evidence>
<dbReference type="EMBL" id="CP096984">
    <property type="protein sequence ID" value="URZ13783.1"/>
    <property type="molecule type" value="Genomic_DNA"/>
</dbReference>
<dbReference type="Gene3D" id="1.20.1740.10">
    <property type="entry name" value="Amino acid/polyamine transporter I"/>
    <property type="match status" value="1"/>
</dbReference>
<evidence type="ECO:0000313" key="6">
    <source>
        <dbReference type="Proteomes" id="UP000190951"/>
    </source>
</evidence>
<dbReference type="Proteomes" id="UP000190951">
    <property type="component" value="Plasmid p330"/>
</dbReference>
<evidence type="ECO:0000256" key="2">
    <source>
        <dbReference type="ARBA" id="ARBA00022692"/>
    </source>
</evidence>
<accession>A0A1S8LYZ2</accession>
<dbReference type="GO" id="GO:0022857">
    <property type="term" value="F:transmembrane transporter activity"/>
    <property type="evidence" value="ECO:0007669"/>
    <property type="project" value="InterPro"/>
</dbReference>
<dbReference type="PANTHER" id="PTHR47704">
    <property type="entry name" value="POTASSIUM TRANSPORTER KIMA"/>
    <property type="match status" value="1"/>
</dbReference>
<keyword evidence="2" id="KW-0812">Transmembrane</keyword>